<dbReference type="Proteomes" id="UP001335648">
    <property type="component" value="Unassembled WGS sequence"/>
</dbReference>
<evidence type="ECO:0000313" key="2">
    <source>
        <dbReference type="EMBL" id="KAK5888375.1"/>
    </source>
</evidence>
<name>A0AAN8BQN2_9TELE</name>
<organism evidence="2 3">
    <name type="scientific">Champsocephalus esox</name>
    <name type="common">pike icefish</name>
    <dbReference type="NCBI Taxonomy" id="159716"/>
    <lineage>
        <taxon>Eukaryota</taxon>
        <taxon>Metazoa</taxon>
        <taxon>Chordata</taxon>
        <taxon>Craniata</taxon>
        <taxon>Vertebrata</taxon>
        <taxon>Euteleostomi</taxon>
        <taxon>Actinopterygii</taxon>
        <taxon>Neopterygii</taxon>
        <taxon>Teleostei</taxon>
        <taxon>Neoteleostei</taxon>
        <taxon>Acanthomorphata</taxon>
        <taxon>Eupercaria</taxon>
        <taxon>Perciformes</taxon>
        <taxon>Notothenioidei</taxon>
        <taxon>Channichthyidae</taxon>
        <taxon>Champsocephalus</taxon>
    </lineage>
</organism>
<keyword evidence="3" id="KW-1185">Reference proteome</keyword>
<gene>
    <name evidence="2" type="ORF">CesoFtcFv8_014475</name>
</gene>
<dbReference type="AlphaFoldDB" id="A0AAN8BQN2"/>
<evidence type="ECO:0000313" key="3">
    <source>
        <dbReference type="Proteomes" id="UP001335648"/>
    </source>
</evidence>
<sequence>MRSLCRRDIACVLPREVTAQGPTVQEAEHIVRPCSSVHQNTATGSASDKALELFNVRQIGVHVDGADIETGGDCVSVGHLLLLVGDTETQCGLGQTVWGPGTKRGGGSSSQWMRAPLPQVPSSSPESQLGLSEEAHILAFVWDASKRPIDSERPLKNPSK</sequence>
<feature type="compositionally biased region" description="Polar residues" evidence="1">
    <location>
        <begin position="120"/>
        <end position="129"/>
    </location>
</feature>
<dbReference type="EMBL" id="JAULUE010002057">
    <property type="protein sequence ID" value="KAK5888375.1"/>
    <property type="molecule type" value="Genomic_DNA"/>
</dbReference>
<protein>
    <submittedName>
        <fullName evidence="2">Uncharacterized protein</fullName>
    </submittedName>
</protein>
<accession>A0AAN8BQN2</accession>
<reference evidence="2 3" key="1">
    <citation type="journal article" date="2023" name="Mol. Biol. Evol.">
        <title>Genomics of Secondarily Temperate Adaptation in the Only Non-Antarctic Icefish.</title>
        <authorList>
            <person name="Rivera-Colon A.G."/>
            <person name="Rayamajhi N."/>
            <person name="Minhas B.F."/>
            <person name="Madrigal G."/>
            <person name="Bilyk K.T."/>
            <person name="Yoon V."/>
            <person name="Hune M."/>
            <person name="Gregory S."/>
            <person name="Cheng C.H.C."/>
            <person name="Catchen J.M."/>
        </authorList>
    </citation>
    <scope>NUCLEOTIDE SEQUENCE [LARGE SCALE GENOMIC DNA]</scope>
    <source>
        <strain evidence="2">JC2023a</strain>
    </source>
</reference>
<proteinExistence type="predicted"/>
<comment type="caution">
    <text evidence="2">The sequence shown here is derived from an EMBL/GenBank/DDBJ whole genome shotgun (WGS) entry which is preliminary data.</text>
</comment>
<evidence type="ECO:0000256" key="1">
    <source>
        <dbReference type="SAM" id="MobiDB-lite"/>
    </source>
</evidence>
<feature type="region of interest" description="Disordered" evidence="1">
    <location>
        <begin position="98"/>
        <end position="129"/>
    </location>
</feature>